<feature type="region of interest" description="Disordered" evidence="2">
    <location>
        <begin position="166"/>
        <end position="299"/>
    </location>
</feature>
<organism evidence="3 4">
    <name type="scientific">Lithohypha guttulata</name>
    <dbReference type="NCBI Taxonomy" id="1690604"/>
    <lineage>
        <taxon>Eukaryota</taxon>
        <taxon>Fungi</taxon>
        <taxon>Dikarya</taxon>
        <taxon>Ascomycota</taxon>
        <taxon>Pezizomycotina</taxon>
        <taxon>Eurotiomycetes</taxon>
        <taxon>Chaetothyriomycetidae</taxon>
        <taxon>Chaetothyriales</taxon>
        <taxon>Trichomeriaceae</taxon>
        <taxon>Lithohypha</taxon>
    </lineage>
</organism>
<evidence type="ECO:0000313" key="4">
    <source>
        <dbReference type="Proteomes" id="UP001309876"/>
    </source>
</evidence>
<evidence type="ECO:0000256" key="1">
    <source>
        <dbReference type="SAM" id="Coils"/>
    </source>
</evidence>
<name>A0AAN7YLB6_9EURO</name>
<sequence>MGLHFYRNPDEDEVNSAAAKLDRAAAWRRSGIRRDPVARPRDQSPTAGLTNIIRSRHEMRQARLRAHREFPETDSQIEILEAEIERLRRERERTIARQNEQTRDRLVRHIENTLNLASAGSPSSHGGIYLPPLTDETVEEQASSEAISLPRPARESNLRFELDTTSAAIPISPRQQANFIPSPPLSLSDASRRRPVDGPLETWETTPSLTRDFAPARVARATLRGREDSTAATTTTRQTEDDGAPGLETPPPESWEGSYPPLRRVPHMSPRPLPRTTLDGLGDRRRSPSPLLSETPEEATWNHLLTTMDNSTRTNTASASTSFTSTVSTTALSTLERQIQSASTSFGEIGSSSDDTCDLPPGITEDDVRRIRDRHRRSARRLPNTSRRYIAESDHHDRFLESLVDSNTDTAIGMSSLRGEPSLATLIQEERARDRRQRRQDELTMLQAIANRQQNHETIPDDWWSLAGLPASLARAHNDI</sequence>
<dbReference type="Proteomes" id="UP001309876">
    <property type="component" value="Unassembled WGS sequence"/>
</dbReference>
<protein>
    <submittedName>
        <fullName evidence="3">Uncharacterized protein</fullName>
    </submittedName>
</protein>
<proteinExistence type="predicted"/>
<evidence type="ECO:0000313" key="3">
    <source>
        <dbReference type="EMBL" id="KAK5091171.1"/>
    </source>
</evidence>
<evidence type="ECO:0000256" key="2">
    <source>
        <dbReference type="SAM" id="MobiDB-lite"/>
    </source>
</evidence>
<feature type="coiled-coil region" evidence="1">
    <location>
        <begin position="70"/>
        <end position="104"/>
    </location>
</feature>
<keyword evidence="4" id="KW-1185">Reference proteome</keyword>
<dbReference type="EMBL" id="JAVRRJ010000001">
    <property type="protein sequence ID" value="KAK5091171.1"/>
    <property type="molecule type" value="Genomic_DNA"/>
</dbReference>
<comment type="caution">
    <text evidence="3">The sequence shown here is derived from an EMBL/GenBank/DDBJ whole genome shotgun (WGS) entry which is preliminary data.</text>
</comment>
<reference evidence="3 4" key="1">
    <citation type="submission" date="2023-08" db="EMBL/GenBank/DDBJ databases">
        <title>Black Yeasts Isolated from many extreme environments.</title>
        <authorList>
            <person name="Coleine C."/>
            <person name="Stajich J.E."/>
            <person name="Selbmann L."/>
        </authorList>
    </citation>
    <scope>NUCLEOTIDE SEQUENCE [LARGE SCALE GENOMIC DNA]</scope>
    <source>
        <strain evidence="3 4">CCFEE 5910</strain>
    </source>
</reference>
<accession>A0AAN7YLB6</accession>
<dbReference type="AlphaFoldDB" id="A0AAN7YLB6"/>
<feature type="compositionally biased region" description="Polar residues" evidence="2">
    <location>
        <begin position="344"/>
        <end position="354"/>
    </location>
</feature>
<feature type="region of interest" description="Disordered" evidence="2">
    <location>
        <begin position="344"/>
        <end position="364"/>
    </location>
</feature>
<gene>
    <name evidence="3" type="ORF">LTR05_001351</name>
</gene>
<feature type="compositionally biased region" description="Polar residues" evidence="2">
    <location>
        <begin position="166"/>
        <end position="179"/>
    </location>
</feature>
<keyword evidence="1" id="KW-0175">Coiled coil</keyword>